<evidence type="ECO:0000313" key="4">
    <source>
        <dbReference type="Proteomes" id="UP000269493"/>
    </source>
</evidence>
<dbReference type="Proteomes" id="UP000269493">
    <property type="component" value="Unassembled WGS sequence"/>
</dbReference>
<dbReference type="AlphaFoldDB" id="A0A495WJV3"/>
<accession>A0A495WJV3</accession>
<proteinExistence type="inferred from homology"/>
<dbReference type="OrthoDB" id="9812571at2"/>
<organism evidence="3 4">
    <name type="scientific">Coprobacter fastidiosus NSB1 = JCM 33896</name>
    <dbReference type="NCBI Taxonomy" id="1349822"/>
    <lineage>
        <taxon>Bacteria</taxon>
        <taxon>Pseudomonadati</taxon>
        <taxon>Bacteroidota</taxon>
        <taxon>Bacteroidia</taxon>
        <taxon>Bacteroidales</taxon>
        <taxon>Barnesiellaceae</taxon>
        <taxon>Coprobacter</taxon>
    </lineage>
</organism>
<keyword evidence="4" id="KW-1185">Reference proteome</keyword>
<name>A0A495WJV3_9BACT</name>
<dbReference type="Gene3D" id="2.160.10.10">
    <property type="entry name" value="Hexapeptide repeat proteins"/>
    <property type="match status" value="1"/>
</dbReference>
<reference evidence="3 4" key="1">
    <citation type="submission" date="2018-10" db="EMBL/GenBank/DDBJ databases">
        <title>Genomic Encyclopedia of Archaeal and Bacterial Type Strains, Phase II (KMG-II): from individual species to whole genera.</title>
        <authorList>
            <person name="Goeker M."/>
        </authorList>
    </citation>
    <scope>NUCLEOTIDE SEQUENCE [LARGE SCALE GENOMIC DNA]</scope>
    <source>
        <strain evidence="3 4">NSB1</strain>
    </source>
</reference>
<dbReference type="CDD" id="cd04647">
    <property type="entry name" value="LbH_MAT_like"/>
    <property type="match status" value="1"/>
</dbReference>
<dbReference type="EMBL" id="RBXN01000001">
    <property type="protein sequence ID" value="RKT61547.1"/>
    <property type="molecule type" value="Genomic_DNA"/>
</dbReference>
<dbReference type="SUPFAM" id="SSF51161">
    <property type="entry name" value="Trimeric LpxA-like enzymes"/>
    <property type="match status" value="1"/>
</dbReference>
<sequence>MKPVINYINSLLFPLLPETSCFALKRGLLRLAGAKIGKNVRICSSVHIMGCGELVIGDDVWIGHEVFISTTSRIEIGSYVDIAPMVYLGTGTHRIDADGLHSAGEGISRNIKIEDGAWLCVRSTLLPGVVIGKNSVVAAGAVVTKDVFPYCCVAGIPANVIKIYDK</sequence>
<dbReference type="GeneID" id="92927742"/>
<protein>
    <submittedName>
        <fullName evidence="3">Putative colanic acid biosynthesis acetyltransferase WcaF</fullName>
    </submittedName>
</protein>
<keyword evidence="2 3" id="KW-0808">Transferase</keyword>
<dbReference type="InterPro" id="IPR001451">
    <property type="entry name" value="Hexapep"/>
</dbReference>
<dbReference type="GO" id="GO:0008374">
    <property type="term" value="F:O-acyltransferase activity"/>
    <property type="evidence" value="ECO:0007669"/>
    <property type="project" value="TreeGrafter"/>
</dbReference>
<dbReference type="InterPro" id="IPR011004">
    <property type="entry name" value="Trimer_LpxA-like_sf"/>
</dbReference>
<comment type="similarity">
    <text evidence="1">Belongs to the transferase hexapeptide repeat family.</text>
</comment>
<dbReference type="RefSeq" id="WP_022601055.1">
    <property type="nucleotide sequence ID" value="NZ_KI440792.1"/>
</dbReference>
<comment type="caution">
    <text evidence="3">The sequence shown here is derived from an EMBL/GenBank/DDBJ whole genome shotgun (WGS) entry which is preliminary data.</text>
</comment>
<dbReference type="InterPro" id="IPR051159">
    <property type="entry name" value="Hexapeptide_acetyltransf"/>
</dbReference>
<dbReference type="PANTHER" id="PTHR23416:SF23">
    <property type="entry name" value="ACETYLTRANSFERASE C18B11.09C-RELATED"/>
    <property type="match status" value="1"/>
</dbReference>
<dbReference type="GO" id="GO:0005829">
    <property type="term" value="C:cytosol"/>
    <property type="evidence" value="ECO:0007669"/>
    <property type="project" value="TreeGrafter"/>
</dbReference>
<dbReference type="Pfam" id="PF00132">
    <property type="entry name" value="Hexapep"/>
    <property type="match status" value="1"/>
</dbReference>
<evidence type="ECO:0000313" key="3">
    <source>
        <dbReference type="EMBL" id="RKT61547.1"/>
    </source>
</evidence>
<evidence type="ECO:0000256" key="1">
    <source>
        <dbReference type="ARBA" id="ARBA00007274"/>
    </source>
</evidence>
<gene>
    <name evidence="3" type="ORF">BC742_0601</name>
</gene>
<evidence type="ECO:0000256" key="2">
    <source>
        <dbReference type="ARBA" id="ARBA00022679"/>
    </source>
</evidence>
<dbReference type="PANTHER" id="PTHR23416">
    <property type="entry name" value="SIALIC ACID SYNTHASE-RELATED"/>
    <property type="match status" value="1"/>
</dbReference>